<sequence length="345" mass="37236">MAAFRNGKHVWSKPCGCRRRTSSALAYYAINQRTGEVIWLFSPSYGPSIFAIWNNAIYLRNGDLLHALRASHGDELWRVEVDHRTSWPSVLVSGGRVLTNTDSKVLAFDASSGRQIWSAELNVAEISRLPTGALAEADGIVYTAVWNNGRGLGTVVALDSNTGGILWSFDMRGAGVFTPTVANGVVYVVGWEDKRLYGLDAKTGQPLWSYELPANGNTPAVIASGKLYVAAGKTLLVFSRQEQTQTTPVATLTTPTTTPQPPATRTTTETTTFIQPTTTTTTPATILSPETKKTQPQITTTQTTTTDKPSPSTNLTIIDTTLLIIAVAVTVVAVLTAALLLRRRI</sequence>
<dbReference type="SUPFAM" id="SSF50998">
    <property type="entry name" value="Quinoprotein alcohol dehydrogenase-like"/>
    <property type="match status" value="1"/>
</dbReference>
<evidence type="ECO:0000313" key="4">
    <source>
        <dbReference type="EMBL" id="HHR40911.1"/>
    </source>
</evidence>
<feature type="region of interest" description="Disordered" evidence="1">
    <location>
        <begin position="251"/>
        <end position="270"/>
    </location>
</feature>
<keyword evidence="2" id="KW-0472">Membrane</keyword>
<dbReference type="SMART" id="SM00564">
    <property type="entry name" value="PQQ"/>
    <property type="match status" value="4"/>
</dbReference>
<feature type="region of interest" description="Disordered" evidence="1">
    <location>
        <begin position="290"/>
        <end position="310"/>
    </location>
</feature>
<evidence type="ECO:0000256" key="1">
    <source>
        <dbReference type="SAM" id="MobiDB-lite"/>
    </source>
</evidence>
<gene>
    <name evidence="4" type="ORF">ENM42_03675</name>
</gene>
<evidence type="ECO:0000259" key="3">
    <source>
        <dbReference type="Pfam" id="PF13360"/>
    </source>
</evidence>
<organism evidence="4">
    <name type="scientific">Caldiarchaeum subterraneum</name>
    <dbReference type="NCBI Taxonomy" id="311458"/>
    <lineage>
        <taxon>Archaea</taxon>
        <taxon>Nitrososphaerota</taxon>
        <taxon>Candidatus Caldarchaeales</taxon>
        <taxon>Candidatus Caldarchaeaceae</taxon>
        <taxon>Candidatus Caldarchaeum</taxon>
    </lineage>
</organism>
<protein>
    <recommendedName>
        <fullName evidence="3">Pyrrolo-quinoline quinone repeat domain-containing protein</fullName>
    </recommendedName>
</protein>
<dbReference type="Gene3D" id="2.130.10.10">
    <property type="entry name" value="YVTN repeat-like/Quinoprotein amine dehydrogenase"/>
    <property type="match status" value="1"/>
</dbReference>
<feature type="compositionally biased region" description="Low complexity" evidence="1">
    <location>
        <begin position="294"/>
        <end position="310"/>
    </location>
</feature>
<dbReference type="InterPro" id="IPR011047">
    <property type="entry name" value="Quinoprotein_ADH-like_sf"/>
</dbReference>
<feature type="transmembrane region" description="Helical" evidence="2">
    <location>
        <begin position="322"/>
        <end position="341"/>
    </location>
</feature>
<dbReference type="Gene3D" id="2.40.10.480">
    <property type="match status" value="1"/>
</dbReference>
<dbReference type="PANTHER" id="PTHR34512:SF30">
    <property type="entry name" value="OUTER MEMBRANE PROTEIN ASSEMBLY FACTOR BAMB"/>
    <property type="match status" value="1"/>
</dbReference>
<name>A0A7C5U5X4_CALS0</name>
<dbReference type="Pfam" id="PF13360">
    <property type="entry name" value="PQQ_2"/>
    <property type="match status" value="1"/>
</dbReference>
<dbReference type="InterPro" id="IPR018391">
    <property type="entry name" value="PQQ_b-propeller_rpt"/>
</dbReference>
<accession>A0A7C5U5X4</accession>
<dbReference type="EMBL" id="DRXS01000199">
    <property type="protein sequence ID" value="HHR40911.1"/>
    <property type="molecule type" value="Genomic_DNA"/>
</dbReference>
<dbReference type="InterPro" id="IPR002372">
    <property type="entry name" value="PQQ_rpt_dom"/>
</dbReference>
<feature type="domain" description="Pyrrolo-quinoline quinone repeat" evidence="3">
    <location>
        <begin position="103"/>
        <end position="238"/>
    </location>
</feature>
<proteinExistence type="predicted"/>
<dbReference type="AlphaFoldDB" id="A0A7C5U5X4"/>
<reference evidence="4" key="1">
    <citation type="journal article" date="2020" name="mSystems">
        <title>Genome- and Community-Level Interaction Insights into Carbon Utilization and Element Cycling Functions of Hydrothermarchaeota in Hydrothermal Sediment.</title>
        <authorList>
            <person name="Zhou Z."/>
            <person name="Liu Y."/>
            <person name="Xu W."/>
            <person name="Pan J."/>
            <person name="Luo Z.H."/>
            <person name="Li M."/>
        </authorList>
    </citation>
    <scope>NUCLEOTIDE SEQUENCE [LARGE SCALE GENOMIC DNA]</scope>
    <source>
        <strain evidence="4">SpSt-1084</strain>
    </source>
</reference>
<dbReference type="PANTHER" id="PTHR34512">
    <property type="entry name" value="CELL SURFACE PROTEIN"/>
    <property type="match status" value="1"/>
</dbReference>
<dbReference type="InterPro" id="IPR015943">
    <property type="entry name" value="WD40/YVTN_repeat-like_dom_sf"/>
</dbReference>
<keyword evidence="2" id="KW-1133">Transmembrane helix</keyword>
<evidence type="ECO:0000256" key="2">
    <source>
        <dbReference type="SAM" id="Phobius"/>
    </source>
</evidence>
<comment type="caution">
    <text evidence="4">The sequence shown here is derived from an EMBL/GenBank/DDBJ whole genome shotgun (WGS) entry which is preliminary data.</text>
</comment>
<keyword evidence="2" id="KW-0812">Transmembrane</keyword>